<evidence type="ECO:0000259" key="2">
    <source>
        <dbReference type="Pfam" id="PF17936"/>
    </source>
</evidence>
<feature type="compositionally biased region" description="Gly residues" evidence="1">
    <location>
        <begin position="117"/>
        <end position="133"/>
    </location>
</feature>
<keyword evidence="4" id="KW-1185">Reference proteome</keyword>
<gene>
    <name evidence="3" type="ORF">ATZ35_13140</name>
</gene>
<protein>
    <recommendedName>
        <fullName evidence="2">Bacterial Ig domain-containing protein</fullName>
    </recommendedName>
</protein>
<dbReference type="Proteomes" id="UP000067523">
    <property type="component" value="Chromosome"/>
</dbReference>
<dbReference type="STRING" id="118060.ATZ35_13140"/>
<feature type="region of interest" description="Disordered" evidence="1">
    <location>
        <begin position="98"/>
        <end position="151"/>
    </location>
</feature>
<dbReference type="Gene3D" id="2.60.40.10">
    <property type="entry name" value="Immunoglobulins"/>
    <property type="match status" value="1"/>
</dbReference>
<feature type="compositionally biased region" description="Basic and acidic residues" evidence="1">
    <location>
        <begin position="98"/>
        <end position="108"/>
    </location>
</feature>
<feature type="compositionally biased region" description="Low complexity" evidence="1">
    <location>
        <begin position="134"/>
        <end position="151"/>
    </location>
</feature>
<dbReference type="AlphaFoldDB" id="A0A0U2WS33"/>
<dbReference type="InterPro" id="IPR013783">
    <property type="entry name" value="Ig-like_fold"/>
</dbReference>
<feature type="domain" description="Bacterial Ig" evidence="2">
    <location>
        <begin position="44"/>
        <end position="111"/>
    </location>
</feature>
<dbReference type="KEGG" id="erx:ATZ35_13140"/>
<proteinExistence type="predicted"/>
<evidence type="ECO:0000313" key="4">
    <source>
        <dbReference type="Proteomes" id="UP000067523"/>
    </source>
</evidence>
<accession>A0A0U2WS33</accession>
<sequence>MTATAENNLGDVSSATPFKTPADPTVFVATPIIDSVIGNSMTSYTVKGIATSGNDVVIENGGGEVLGSGEANDSGAFVIEIPIGFTQPKELLSAIAKDKEGNRSEPAKFKLPADSGDGNGNGNGTGNGSGNGSNLGNNGSSGLKNLSSSQKNLPNNGEIFSNWGVLGAFAFFTFKRTNKKEDE</sequence>
<name>A0A0U2WS33_9ENTE</name>
<organism evidence="3 4">
    <name type="scientific">Enterococcus rotai</name>
    <dbReference type="NCBI Taxonomy" id="118060"/>
    <lineage>
        <taxon>Bacteria</taxon>
        <taxon>Bacillati</taxon>
        <taxon>Bacillota</taxon>
        <taxon>Bacilli</taxon>
        <taxon>Lactobacillales</taxon>
        <taxon>Enterococcaceae</taxon>
        <taxon>Enterococcus</taxon>
    </lineage>
</organism>
<evidence type="ECO:0000256" key="1">
    <source>
        <dbReference type="SAM" id="MobiDB-lite"/>
    </source>
</evidence>
<dbReference type="EMBL" id="CP013655">
    <property type="protein sequence ID" value="ALS38054.1"/>
    <property type="molecule type" value="Genomic_DNA"/>
</dbReference>
<dbReference type="InterPro" id="IPR041498">
    <property type="entry name" value="Big_6"/>
</dbReference>
<reference evidence="4" key="1">
    <citation type="submission" date="2015-12" db="EMBL/GenBank/DDBJ databases">
        <authorList>
            <person name="Lauer A."/>
            <person name="Humrighouse B."/>
            <person name="Loparev V."/>
            <person name="Shewmaker P.L."/>
            <person name="Whitney A.M."/>
            <person name="McLaughlin R.W."/>
        </authorList>
    </citation>
    <scope>NUCLEOTIDE SEQUENCE [LARGE SCALE GENOMIC DNA]</scope>
    <source>
        <strain evidence="4">LMG 26678</strain>
    </source>
</reference>
<evidence type="ECO:0000313" key="3">
    <source>
        <dbReference type="EMBL" id="ALS38054.1"/>
    </source>
</evidence>
<dbReference type="Pfam" id="PF17936">
    <property type="entry name" value="Big_6"/>
    <property type="match status" value="1"/>
</dbReference>
<dbReference type="RefSeq" id="WP_244148169.1">
    <property type="nucleotide sequence ID" value="NZ_CP013655.1"/>
</dbReference>